<evidence type="ECO:0000256" key="6">
    <source>
        <dbReference type="SAM" id="Phobius"/>
    </source>
</evidence>
<keyword evidence="2" id="KW-0813">Transport</keyword>
<keyword evidence="8" id="KW-1185">Reference proteome</keyword>
<reference evidence="7" key="1">
    <citation type="submission" date="2022-03" db="EMBL/GenBank/DDBJ databases">
        <title>A functionally conserved STORR gene fusion in Papaver species that diverged 16.8 million years ago.</title>
        <authorList>
            <person name="Catania T."/>
        </authorList>
    </citation>
    <scope>NUCLEOTIDE SEQUENCE</scope>
    <source>
        <strain evidence="7">S-191538</strain>
    </source>
</reference>
<keyword evidence="4 6" id="KW-1133">Transmembrane helix</keyword>
<dbReference type="EMBL" id="JAJJMA010298745">
    <property type="protein sequence ID" value="MCL7047925.1"/>
    <property type="molecule type" value="Genomic_DNA"/>
</dbReference>
<keyword evidence="3 6" id="KW-0812">Transmembrane</keyword>
<dbReference type="PANTHER" id="PTHR48020:SF12">
    <property type="entry name" value="PROTON MYO-INOSITOL COTRANSPORTER"/>
    <property type="match status" value="1"/>
</dbReference>
<dbReference type="GO" id="GO:0016020">
    <property type="term" value="C:membrane"/>
    <property type="evidence" value="ECO:0007669"/>
    <property type="project" value="UniProtKB-SubCell"/>
</dbReference>
<accession>A0AA42B1J2</accession>
<gene>
    <name evidence="7" type="ORF">MKW94_015311</name>
</gene>
<feature type="transmembrane region" description="Helical" evidence="6">
    <location>
        <begin position="300"/>
        <end position="323"/>
    </location>
</feature>
<dbReference type="InterPro" id="IPR050814">
    <property type="entry name" value="Myo-inositol_Transporter"/>
</dbReference>
<dbReference type="Gene3D" id="1.20.1250.20">
    <property type="entry name" value="MFS general substrate transporter like domains"/>
    <property type="match status" value="2"/>
</dbReference>
<evidence type="ECO:0000256" key="5">
    <source>
        <dbReference type="ARBA" id="ARBA00023136"/>
    </source>
</evidence>
<comment type="subcellular location">
    <subcellularLocation>
        <location evidence="1">Membrane</location>
    </subcellularLocation>
</comment>
<keyword evidence="5 6" id="KW-0472">Membrane</keyword>
<evidence type="ECO:0000313" key="8">
    <source>
        <dbReference type="Proteomes" id="UP001177140"/>
    </source>
</evidence>
<organism evidence="7 8">
    <name type="scientific">Papaver nudicaule</name>
    <name type="common">Iceland poppy</name>
    <dbReference type="NCBI Taxonomy" id="74823"/>
    <lineage>
        <taxon>Eukaryota</taxon>
        <taxon>Viridiplantae</taxon>
        <taxon>Streptophyta</taxon>
        <taxon>Embryophyta</taxon>
        <taxon>Tracheophyta</taxon>
        <taxon>Spermatophyta</taxon>
        <taxon>Magnoliopsida</taxon>
        <taxon>Ranunculales</taxon>
        <taxon>Papaveraceae</taxon>
        <taxon>Papaveroideae</taxon>
        <taxon>Papaver</taxon>
    </lineage>
</organism>
<dbReference type="InterPro" id="IPR036259">
    <property type="entry name" value="MFS_trans_sf"/>
</dbReference>
<dbReference type="PANTHER" id="PTHR48020">
    <property type="entry name" value="PROTON MYO-INOSITOL COTRANSPORTER"/>
    <property type="match status" value="1"/>
</dbReference>
<feature type="transmembrane region" description="Helical" evidence="6">
    <location>
        <begin position="329"/>
        <end position="351"/>
    </location>
</feature>
<dbReference type="AlphaFoldDB" id="A0AA42B1J2"/>
<sequence length="364" mass="40674">MFTFSLIQDQDDDAITALKNIYTCCEVDNYKEFDTIRLSIRRETIGEDALTYTGNSIFSKIRSARSIPSVRKQFVVGTGLQVLQQLVGINALIYCMPSIFRIVGFGVSDHKTDIWLMIKSVGSIGETSIISVFCCTLCLLQRFGKRKMLCWGIYSIVGGVLALSFIFMVSPNTTEVVSLSESTIYFNNNTCLSFITAPDADSWDCLTCLRASSGCGFCRGMHNNIWGQSSGACLIAELNGTSQTCIEKDGSWSTQRCEYNVFTFLTLEITALYHVAWSVSLEIIPWIMNSQMYPIEVRGVYGGMAAAANWTFFLVIIVLSFFVNKIGGLLFLFILISLVSFFVLWFIKLFVPEDVGFSISTRKI</sequence>
<evidence type="ECO:0000256" key="1">
    <source>
        <dbReference type="ARBA" id="ARBA00004370"/>
    </source>
</evidence>
<protein>
    <recommendedName>
        <fullName evidence="9">Major facilitator superfamily (MFS) profile domain-containing protein</fullName>
    </recommendedName>
</protein>
<evidence type="ECO:0000256" key="3">
    <source>
        <dbReference type="ARBA" id="ARBA00022692"/>
    </source>
</evidence>
<dbReference type="Proteomes" id="UP001177140">
    <property type="component" value="Unassembled WGS sequence"/>
</dbReference>
<comment type="caution">
    <text evidence="7">The sequence shown here is derived from an EMBL/GenBank/DDBJ whole genome shotgun (WGS) entry which is preliminary data.</text>
</comment>
<feature type="transmembrane region" description="Helical" evidence="6">
    <location>
        <begin position="151"/>
        <end position="170"/>
    </location>
</feature>
<evidence type="ECO:0008006" key="9">
    <source>
        <dbReference type="Google" id="ProtNLM"/>
    </source>
</evidence>
<evidence type="ECO:0000313" key="7">
    <source>
        <dbReference type="EMBL" id="MCL7047925.1"/>
    </source>
</evidence>
<dbReference type="GO" id="GO:0022857">
    <property type="term" value="F:transmembrane transporter activity"/>
    <property type="evidence" value="ECO:0007669"/>
    <property type="project" value="InterPro"/>
</dbReference>
<evidence type="ECO:0000256" key="2">
    <source>
        <dbReference type="ARBA" id="ARBA00022448"/>
    </source>
</evidence>
<proteinExistence type="predicted"/>
<name>A0AA42B1J2_PAPNU</name>
<dbReference type="Pfam" id="PF00083">
    <property type="entry name" value="Sugar_tr"/>
    <property type="match status" value="2"/>
</dbReference>
<feature type="transmembrane region" description="Helical" evidence="6">
    <location>
        <begin position="114"/>
        <end position="139"/>
    </location>
</feature>
<dbReference type="InterPro" id="IPR005828">
    <property type="entry name" value="MFS_sugar_transport-like"/>
</dbReference>
<evidence type="ECO:0000256" key="4">
    <source>
        <dbReference type="ARBA" id="ARBA00022989"/>
    </source>
</evidence>